<dbReference type="Proteomes" id="UP001159405">
    <property type="component" value="Unassembled WGS sequence"/>
</dbReference>
<keyword evidence="2" id="KW-1185">Reference proteome</keyword>
<comment type="caution">
    <text evidence="1">The sequence shown here is derived from an EMBL/GenBank/DDBJ whole genome shotgun (WGS) entry which is preliminary data.</text>
</comment>
<dbReference type="PANTHER" id="PTHR21446:SF12">
    <property type="entry name" value="POTASSIUM CHANNEL TETRAMERIZATION DOMAIN CONTAINING 1"/>
    <property type="match status" value="1"/>
</dbReference>
<sequence>MAKRPVRQPNPSLFDKHNVVAANNAFCLRGRQEHHDMMVEDFSIEKDDDGVEFITFSEGPTKTRQGGLRVKPRLATPKMFATGEKRCPVALFKQYLEKRPEEMKKTGCFTWLLSTSLKPAP</sequence>
<dbReference type="InterPro" id="IPR052787">
    <property type="entry name" value="MAVS"/>
</dbReference>
<gene>
    <name evidence="1" type="ORF">PLOB_00006271</name>
</gene>
<evidence type="ECO:0000313" key="2">
    <source>
        <dbReference type="Proteomes" id="UP001159405"/>
    </source>
</evidence>
<dbReference type="PANTHER" id="PTHR21446">
    <property type="entry name" value="DUF3504 DOMAIN-CONTAINING PROTEIN"/>
    <property type="match status" value="1"/>
</dbReference>
<reference evidence="1 2" key="1">
    <citation type="submission" date="2022-05" db="EMBL/GenBank/DDBJ databases">
        <authorList>
            <consortium name="Genoscope - CEA"/>
            <person name="William W."/>
        </authorList>
    </citation>
    <scope>NUCLEOTIDE SEQUENCE [LARGE SCALE GENOMIC DNA]</scope>
</reference>
<protein>
    <submittedName>
        <fullName evidence="1">Uncharacterized protein</fullName>
    </submittedName>
</protein>
<name>A0ABN8QIQ1_9CNID</name>
<evidence type="ECO:0000313" key="1">
    <source>
        <dbReference type="EMBL" id="CAH3164392.1"/>
    </source>
</evidence>
<accession>A0ABN8QIQ1</accession>
<proteinExistence type="predicted"/>
<organism evidence="1 2">
    <name type="scientific">Porites lobata</name>
    <dbReference type="NCBI Taxonomy" id="104759"/>
    <lineage>
        <taxon>Eukaryota</taxon>
        <taxon>Metazoa</taxon>
        <taxon>Cnidaria</taxon>
        <taxon>Anthozoa</taxon>
        <taxon>Hexacorallia</taxon>
        <taxon>Scleractinia</taxon>
        <taxon>Fungiina</taxon>
        <taxon>Poritidae</taxon>
        <taxon>Porites</taxon>
    </lineage>
</organism>
<dbReference type="EMBL" id="CALNXK010000129">
    <property type="protein sequence ID" value="CAH3164392.1"/>
    <property type="molecule type" value="Genomic_DNA"/>
</dbReference>